<accession>A0AAW8FWQ5</accession>
<name>A0AAW8FWQ5_9ACTN</name>
<dbReference type="EMBL" id="JAUSZV010000006">
    <property type="protein sequence ID" value="MDQ0913725.1"/>
    <property type="molecule type" value="Genomic_DNA"/>
</dbReference>
<reference evidence="1" key="1">
    <citation type="submission" date="2023-07" db="EMBL/GenBank/DDBJ databases">
        <title>Comparative genomics of wheat-associated soil bacteria to identify genetic determinants of phenazine resistance.</title>
        <authorList>
            <person name="Mouncey N."/>
        </authorList>
    </citation>
    <scope>NUCLEOTIDE SEQUENCE</scope>
    <source>
        <strain evidence="1">V4I22</strain>
    </source>
</reference>
<comment type="caution">
    <text evidence="1">The sequence shown here is derived from an EMBL/GenBank/DDBJ whole genome shotgun (WGS) entry which is preliminary data.</text>
</comment>
<sequence>MGPKRDLIKELFEASRRYTPELHRGLYFSMPEWFNRTTPG</sequence>
<gene>
    <name evidence="1" type="ORF">QFZ22_009797</name>
</gene>
<feature type="non-terminal residue" evidence="1">
    <location>
        <position position="40"/>
    </location>
</feature>
<evidence type="ECO:0000313" key="1">
    <source>
        <dbReference type="EMBL" id="MDQ0913725.1"/>
    </source>
</evidence>
<dbReference type="Gene3D" id="3.20.20.80">
    <property type="entry name" value="Glycosidases"/>
    <property type="match status" value="1"/>
</dbReference>
<evidence type="ECO:0000313" key="2">
    <source>
        <dbReference type="Proteomes" id="UP001234216"/>
    </source>
</evidence>
<dbReference type="AlphaFoldDB" id="A0AAW8FWQ5"/>
<dbReference type="SUPFAM" id="SSF51445">
    <property type="entry name" value="(Trans)glycosidases"/>
    <property type="match status" value="1"/>
</dbReference>
<dbReference type="Proteomes" id="UP001234216">
    <property type="component" value="Unassembled WGS sequence"/>
</dbReference>
<proteinExistence type="predicted"/>
<dbReference type="InterPro" id="IPR017853">
    <property type="entry name" value="GH"/>
</dbReference>
<protein>
    <submittedName>
        <fullName evidence="1">Alpha-L-fucosidase</fullName>
    </submittedName>
</protein>
<organism evidence="1 2">
    <name type="scientific">Streptomyces canus</name>
    <dbReference type="NCBI Taxonomy" id="58343"/>
    <lineage>
        <taxon>Bacteria</taxon>
        <taxon>Bacillati</taxon>
        <taxon>Actinomycetota</taxon>
        <taxon>Actinomycetes</taxon>
        <taxon>Kitasatosporales</taxon>
        <taxon>Streptomycetaceae</taxon>
        <taxon>Streptomyces</taxon>
        <taxon>Streptomyces aurantiacus group</taxon>
    </lineage>
</organism>